<feature type="compositionally biased region" description="Basic and acidic residues" evidence="2">
    <location>
        <begin position="236"/>
        <end position="274"/>
    </location>
</feature>
<feature type="region of interest" description="Disordered" evidence="2">
    <location>
        <begin position="235"/>
        <end position="295"/>
    </location>
</feature>
<evidence type="ECO:0000313" key="3">
    <source>
        <dbReference type="EMBL" id="KAK8852659.1"/>
    </source>
</evidence>
<dbReference type="EMBL" id="JAPFFF010000023">
    <property type="protein sequence ID" value="KAK8852659.1"/>
    <property type="molecule type" value="Genomic_DNA"/>
</dbReference>
<dbReference type="Proteomes" id="UP001470230">
    <property type="component" value="Unassembled WGS sequence"/>
</dbReference>
<feature type="compositionally biased region" description="Polar residues" evidence="2">
    <location>
        <begin position="123"/>
        <end position="133"/>
    </location>
</feature>
<keyword evidence="4" id="KW-1185">Reference proteome</keyword>
<evidence type="ECO:0000256" key="2">
    <source>
        <dbReference type="SAM" id="MobiDB-lite"/>
    </source>
</evidence>
<feature type="compositionally biased region" description="Basic and acidic residues" evidence="2">
    <location>
        <begin position="170"/>
        <end position="181"/>
    </location>
</feature>
<evidence type="ECO:0000256" key="1">
    <source>
        <dbReference type="SAM" id="Coils"/>
    </source>
</evidence>
<name>A0ABR2HU44_9EUKA</name>
<feature type="coiled-coil region" evidence="1">
    <location>
        <begin position="380"/>
        <end position="456"/>
    </location>
</feature>
<feature type="compositionally biased region" description="Acidic residues" evidence="2">
    <location>
        <begin position="275"/>
        <end position="295"/>
    </location>
</feature>
<feature type="region of interest" description="Disordered" evidence="2">
    <location>
        <begin position="47"/>
        <end position="181"/>
    </location>
</feature>
<comment type="caution">
    <text evidence="3">The sequence shown here is derived from an EMBL/GenBank/DDBJ whole genome shotgun (WGS) entry which is preliminary data.</text>
</comment>
<sequence>MQHPLLTGGSAFRSKLPKEPTTKDIESAIVTSGLLGKKPTQYKIKYSKPSLADQKPPQQDADIWFPSNRNNGTQQAQTRPSTAMTTNRNRNNNLNYYNYNSSAKNNTPRTTRTPRATRKNAGQRPQTPSFNNGLATSSSTLATPATSTITTATTTARSRIAPSSSQSEKIILKPDSNKKKNAESNTVFYGRVLNSSEPPSSVNFIQLNEILTRLLQQQERQDKIMEKIERIRKKREMKENREKDQQESSETNNDKKGENEGEITSKEKADKNDVEITEEEEEADKLEEEEEEESFPEDFFADIENIDINHIYYNIFGEVIRQYFVECTAQGDLLSSCRTYFNMANIKIPQIKKHYDDIIDSIVKKTIEDREAIKTIGPEIESNEKRRLRLQQLIEEFRTDLKILTDHHDVLMNQLGVAFRELSEIQQSVNQLNSRLANKNRKLMELIEELRSLDSISASYTSDTIRFAENLRQLRVQQESGRKQIQINQVEVDRLKDSIQIIDNDIVKFTEDIENSRIKPIVSYMGIQVDLVSRRLFKEPRSMETVMKETAEQHHVYTGSLFQKVRDEFNAKNKKFSVKDEGIVLDSYEDYSQFKQIILKYEQELHMSSAVIESAEKGEFKYNGKDTEKSLDFIKLFASNLSKNIVNDAIQNVPYRRIHTQTLVEQQEFQLDEEQSKIDRNTSPLLSLIDADYSQRAPQSLEWLLAVIRELYNAKTIDDEHILSTKSVTDLKSFPRFIYQYFHKKHKIQFFADQLCWDVYITSHEHKERSQEIDVFIGFLDEEFNAEQLAFFLIMRGDCLKVGSSVSVFTRDSLEQYNEYFLADDQIDNLLRRWWFDRYKKEYFNSVMEMSIPRPAIFLESTKRYVGMNDFLIKNIMFYSNDAVERLNELLIKYRIKPRLTLKQFKNLVKITLPELSSEQAEEFYRSTVTKSKERTNIDIDSFYDKFNNSSVIMVRCRKDVNEDGTIAGNNNVMLQTVENRWQEEQSKLNEIFEFFQKQSSLQPDNLTLKTLFDDAARHLNNLNHSIALNDGEMATVYYYQFMFSLDALFSAITYNLEPDSLISIECSVRESWLEKAC</sequence>
<feature type="compositionally biased region" description="Low complexity" evidence="2">
    <location>
        <begin position="87"/>
        <end position="114"/>
    </location>
</feature>
<reference evidence="3 4" key="1">
    <citation type="submission" date="2024-04" db="EMBL/GenBank/DDBJ databases">
        <title>Tritrichomonas musculus Genome.</title>
        <authorList>
            <person name="Alves-Ferreira E."/>
            <person name="Grigg M."/>
            <person name="Lorenzi H."/>
            <person name="Galac M."/>
        </authorList>
    </citation>
    <scope>NUCLEOTIDE SEQUENCE [LARGE SCALE GENOMIC DNA]</scope>
    <source>
        <strain evidence="3 4">EAF2021</strain>
    </source>
</reference>
<feature type="compositionally biased region" description="Low complexity" evidence="2">
    <location>
        <begin position="134"/>
        <end position="165"/>
    </location>
</feature>
<feature type="region of interest" description="Disordered" evidence="2">
    <location>
        <begin position="1"/>
        <end position="24"/>
    </location>
</feature>
<feature type="compositionally biased region" description="Polar residues" evidence="2">
    <location>
        <begin position="67"/>
        <end position="86"/>
    </location>
</feature>
<protein>
    <submittedName>
        <fullName evidence="3">Uncharacterized protein</fullName>
    </submittedName>
</protein>
<organism evidence="3 4">
    <name type="scientific">Tritrichomonas musculus</name>
    <dbReference type="NCBI Taxonomy" id="1915356"/>
    <lineage>
        <taxon>Eukaryota</taxon>
        <taxon>Metamonada</taxon>
        <taxon>Parabasalia</taxon>
        <taxon>Tritrichomonadida</taxon>
        <taxon>Tritrichomonadidae</taxon>
        <taxon>Tritrichomonas</taxon>
    </lineage>
</organism>
<gene>
    <name evidence="3" type="ORF">M9Y10_017648</name>
</gene>
<accession>A0ABR2HU44</accession>
<keyword evidence="1" id="KW-0175">Coiled coil</keyword>
<evidence type="ECO:0000313" key="4">
    <source>
        <dbReference type="Proteomes" id="UP001470230"/>
    </source>
</evidence>
<proteinExistence type="predicted"/>